<organism evidence="2 3">
    <name type="scientific">Alteribacter keqinensis</name>
    <dbReference type="NCBI Taxonomy" id="2483800"/>
    <lineage>
        <taxon>Bacteria</taxon>
        <taxon>Bacillati</taxon>
        <taxon>Bacillota</taxon>
        <taxon>Bacilli</taxon>
        <taxon>Bacillales</taxon>
        <taxon>Bacillaceae</taxon>
        <taxon>Alteribacter</taxon>
    </lineage>
</organism>
<evidence type="ECO:0000256" key="1">
    <source>
        <dbReference type="SAM" id="Phobius"/>
    </source>
</evidence>
<evidence type="ECO:0000313" key="2">
    <source>
        <dbReference type="EMBL" id="RNA66958.1"/>
    </source>
</evidence>
<comment type="caution">
    <text evidence="2">The sequence shown here is derived from an EMBL/GenBank/DDBJ whole genome shotgun (WGS) entry which is preliminary data.</text>
</comment>
<keyword evidence="1" id="KW-1133">Transmembrane helix</keyword>
<reference evidence="2 3" key="1">
    <citation type="submission" date="2018-10" db="EMBL/GenBank/DDBJ databases">
        <title>Bacillus Keqinensis sp. nov., a moderately halophilic bacterium isolated from a saline-alkaline lake.</title>
        <authorList>
            <person name="Wang H."/>
        </authorList>
    </citation>
    <scope>NUCLEOTIDE SEQUENCE [LARGE SCALE GENOMIC DNA]</scope>
    <source>
        <strain evidence="2 3">KQ-3</strain>
    </source>
</reference>
<dbReference type="RefSeq" id="WP_122900919.1">
    <property type="nucleotide sequence ID" value="NZ_RHIB01000003.1"/>
</dbReference>
<dbReference type="Proteomes" id="UP000278746">
    <property type="component" value="Unassembled WGS sequence"/>
</dbReference>
<keyword evidence="3" id="KW-1185">Reference proteome</keyword>
<dbReference type="OrthoDB" id="2880824at2"/>
<dbReference type="AlphaFoldDB" id="A0A3M7TNJ0"/>
<proteinExistence type="predicted"/>
<feature type="transmembrane region" description="Helical" evidence="1">
    <location>
        <begin position="6"/>
        <end position="27"/>
    </location>
</feature>
<dbReference type="EMBL" id="RHIB01000003">
    <property type="protein sequence ID" value="RNA66958.1"/>
    <property type="molecule type" value="Genomic_DNA"/>
</dbReference>
<evidence type="ECO:0000313" key="3">
    <source>
        <dbReference type="Proteomes" id="UP000278746"/>
    </source>
</evidence>
<name>A0A3M7TNJ0_9BACI</name>
<keyword evidence="1" id="KW-0812">Transmembrane</keyword>
<accession>A0A3M7TNJ0</accession>
<sequence>MVKPAFRHGVIVGCLAFVLFYGINLLVGESGEIMQSFGMAGMIIEEKHHHIEPGDYTEMWIIGYNAYEKEANRERYKIFIEEAMVYNLIEEGEQYMVSASSIRKDEEYGYVYELLQIANQEQYQLTGSGRIK</sequence>
<keyword evidence="1" id="KW-0472">Membrane</keyword>
<gene>
    <name evidence="2" type="ORF">EBO34_17325</name>
</gene>
<protein>
    <submittedName>
        <fullName evidence="2">Uncharacterized protein</fullName>
    </submittedName>
</protein>